<evidence type="ECO:0000313" key="6">
    <source>
        <dbReference type="EMBL" id="ALC82679.1"/>
    </source>
</evidence>
<dbReference type="RefSeq" id="WP_053604488.1">
    <property type="nucleotide sequence ID" value="NZ_CP012600.1"/>
</dbReference>
<dbReference type="OrthoDB" id="9807885at2"/>
<dbReference type="FunFam" id="3.40.640.10:FF:000014">
    <property type="entry name" value="Adenosylmethionine-8-amino-7-oxononanoate aminotransferase, probable"/>
    <property type="match status" value="1"/>
</dbReference>
<keyword evidence="7" id="KW-1185">Reference proteome</keyword>
<keyword evidence="3 6" id="KW-0808">Transferase</keyword>
<evidence type="ECO:0000256" key="5">
    <source>
        <dbReference type="RuleBase" id="RU003560"/>
    </source>
</evidence>
<evidence type="ECO:0000256" key="2">
    <source>
        <dbReference type="ARBA" id="ARBA00022576"/>
    </source>
</evidence>
<gene>
    <name evidence="6" type="ORF">AM592_14650</name>
</gene>
<dbReference type="GO" id="GO:0030170">
    <property type="term" value="F:pyridoxal phosphate binding"/>
    <property type="evidence" value="ECO:0007669"/>
    <property type="project" value="InterPro"/>
</dbReference>
<dbReference type="PROSITE" id="PS00600">
    <property type="entry name" value="AA_TRANSFER_CLASS_3"/>
    <property type="match status" value="1"/>
</dbReference>
<dbReference type="Proteomes" id="UP000067625">
    <property type="component" value="Chromosome"/>
</dbReference>
<accession>A0A0M4FL54</accession>
<dbReference type="InterPro" id="IPR005814">
    <property type="entry name" value="Aminotrans_3"/>
</dbReference>
<dbReference type="EMBL" id="CP012600">
    <property type="protein sequence ID" value="ALC82679.1"/>
    <property type="molecule type" value="Genomic_DNA"/>
</dbReference>
<dbReference type="CDD" id="cd00610">
    <property type="entry name" value="OAT_like"/>
    <property type="match status" value="1"/>
</dbReference>
<dbReference type="PANTHER" id="PTHR43094">
    <property type="entry name" value="AMINOTRANSFERASE"/>
    <property type="match status" value="1"/>
</dbReference>
<evidence type="ECO:0000256" key="3">
    <source>
        <dbReference type="ARBA" id="ARBA00022679"/>
    </source>
</evidence>
<keyword evidence="2 6" id="KW-0032">Aminotransferase</keyword>
<dbReference type="SUPFAM" id="SSF53383">
    <property type="entry name" value="PLP-dependent transferases"/>
    <property type="match status" value="1"/>
</dbReference>
<dbReference type="PIRSF" id="PIRSF000521">
    <property type="entry name" value="Transaminase_4ab_Lys_Orn"/>
    <property type="match status" value="1"/>
</dbReference>
<reference evidence="6 7" key="2">
    <citation type="journal article" date="2016" name="Int. J. Syst. Evol. Microbiol.">
        <title>Bacillus gobiensis sp. nov., isolated from a soil sample.</title>
        <authorList>
            <person name="Liu B."/>
            <person name="Liu G.H."/>
            <person name="Cetin S."/>
            <person name="Schumann P."/>
            <person name="Pan Z.Z."/>
            <person name="Chen Q.Q."/>
        </authorList>
    </citation>
    <scope>NUCLEOTIDE SEQUENCE [LARGE SCALE GENOMIC DNA]</scope>
    <source>
        <strain evidence="6 7">FJAT-4402</strain>
    </source>
</reference>
<keyword evidence="4 5" id="KW-0663">Pyridoxal phosphate</keyword>
<dbReference type="InterPro" id="IPR015421">
    <property type="entry name" value="PyrdxlP-dep_Trfase_major"/>
</dbReference>
<dbReference type="PATRIC" id="fig|1441095.3.peg.3234"/>
<dbReference type="Pfam" id="PF00202">
    <property type="entry name" value="Aminotran_3"/>
    <property type="match status" value="1"/>
</dbReference>
<dbReference type="InterPro" id="IPR015424">
    <property type="entry name" value="PyrdxlP-dep_Trfase"/>
</dbReference>
<proteinExistence type="inferred from homology"/>
<dbReference type="GO" id="GO:0008483">
    <property type="term" value="F:transaminase activity"/>
    <property type="evidence" value="ECO:0007669"/>
    <property type="project" value="UniProtKB-KW"/>
</dbReference>
<protein>
    <submittedName>
        <fullName evidence="6">Aminotransferase</fullName>
    </submittedName>
</protein>
<dbReference type="Gene3D" id="3.40.640.10">
    <property type="entry name" value="Type I PLP-dependent aspartate aminotransferase-like (Major domain)"/>
    <property type="match status" value="1"/>
</dbReference>
<reference evidence="7" key="1">
    <citation type="submission" date="2015-08" db="EMBL/GenBank/DDBJ databases">
        <title>Genome sequencing project for genomic taxonomy and phylogenomics of Bacillus-like bacteria.</title>
        <authorList>
            <person name="Liu B."/>
            <person name="Wang J."/>
            <person name="Zhu Y."/>
            <person name="Liu G."/>
            <person name="Chen Q."/>
            <person name="Chen Z."/>
            <person name="Lan J."/>
            <person name="Che J."/>
            <person name="Ge C."/>
            <person name="Shi H."/>
            <person name="Pan Z."/>
            <person name="Liu X."/>
        </authorList>
    </citation>
    <scope>NUCLEOTIDE SEQUENCE [LARGE SCALE GENOMIC DNA]</scope>
    <source>
        <strain evidence="7">FJAT-4402</strain>
    </source>
</reference>
<name>A0A0M4FL54_9BACI</name>
<evidence type="ECO:0000256" key="4">
    <source>
        <dbReference type="ARBA" id="ARBA00022898"/>
    </source>
</evidence>
<dbReference type="InterPro" id="IPR015422">
    <property type="entry name" value="PyrdxlP-dep_Trfase_small"/>
</dbReference>
<sequence>MNKTITNEMTHSIEELRELDKKHYLHPSSSIKQHQEEGPAVIFTEGSGIYLKDIHGNTVIDGLSCLWNVHIGHGRQELGQVALEQMSKLAYSSSFTTFSHEPAIRLTAKLAEKAPGNLNTVFLTSGGSESNDTAFKLVRHYWMLKGKPEKKKIVSRKRSYHGVAMGATSATGLEAFRKFTPSTAPDFYHIDNYSVEAFKEFIESEGADTIAAYISEPIQGTGGVIFPPENYFIEIKALCEQHDILFIADEVITGFGRTGTYFAVEQFGITPDLLCFAKGVTSGYMPLGGVIISETIYNDLIELSEGTFFHGYTYSGHPTACVVALKNMEIIESEQLVENAKRMGEELYRGFRELQQKHAIIGEVRTFGLLGAIELVEDQETNKRFSEPIAPKLVADLQQRGLICRGITYEGADSLVFAPPLIITKEQISEIITVLDDAFTVLQ</sequence>
<dbReference type="AlphaFoldDB" id="A0A0M4FL54"/>
<dbReference type="STRING" id="1441095.AM592_14650"/>
<comment type="similarity">
    <text evidence="1 5">Belongs to the class-III pyridoxal-phosphate-dependent aminotransferase family.</text>
</comment>
<organism evidence="6 7">
    <name type="scientific">Bacillus gobiensis</name>
    <dbReference type="NCBI Taxonomy" id="1441095"/>
    <lineage>
        <taxon>Bacteria</taxon>
        <taxon>Bacillati</taxon>
        <taxon>Bacillota</taxon>
        <taxon>Bacilli</taxon>
        <taxon>Bacillales</taxon>
        <taxon>Bacillaceae</taxon>
        <taxon>Bacillus</taxon>
    </lineage>
</organism>
<evidence type="ECO:0000313" key="7">
    <source>
        <dbReference type="Proteomes" id="UP000067625"/>
    </source>
</evidence>
<dbReference type="Gene3D" id="3.90.1150.10">
    <property type="entry name" value="Aspartate Aminotransferase, domain 1"/>
    <property type="match status" value="1"/>
</dbReference>
<dbReference type="PANTHER" id="PTHR43094:SF1">
    <property type="entry name" value="AMINOTRANSFERASE CLASS-III"/>
    <property type="match status" value="1"/>
</dbReference>
<evidence type="ECO:0000256" key="1">
    <source>
        <dbReference type="ARBA" id="ARBA00008954"/>
    </source>
</evidence>
<dbReference type="InterPro" id="IPR049704">
    <property type="entry name" value="Aminotrans_3_PPA_site"/>
</dbReference>